<dbReference type="OrthoDB" id="9816120at2"/>
<dbReference type="InterPro" id="IPR028994">
    <property type="entry name" value="Integrin_alpha_N"/>
</dbReference>
<feature type="chain" id="PRO_5020986263" evidence="2">
    <location>
        <begin position="24"/>
        <end position="740"/>
    </location>
</feature>
<dbReference type="Gene3D" id="2.130.10.130">
    <property type="entry name" value="Integrin alpha, N-terminal"/>
    <property type="match status" value="2"/>
</dbReference>
<dbReference type="PANTHER" id="PTHR44103:SF1">
    <property type="entry name" value="PROPROTEIN CONVERTASE P"/>
    <property type="match status" value="1"/>
</dbReference>
<evidence type="ECO:0000256" key="2">
    <source>
        <dbReference type="SAM" id="SignalP"/>
    </source>
</evidence>
<evidence type="ECO:0000256" key="1">
    <source>
        <dbReference type="ARBA" id="ARBA00022729"/>
    </source>
</evidence>
<sequence>MKRNLYLYFACLIGLSAASPVRAQQAWFQLDTLTPVIRNAVPLQNPWAGGLNAGQFSTMDLNKDGVPDLVVFDRTTNRVSTFVGDAATKTYRHAPYFETLFPSMENWMLLVDFDADGQKELFTHTPQGIRVYKQTTTATNWTWKLHKPLLNSYGFSGPLNLLVVATDIPALIDVDDDGDMDIVTFEILGNFAEMHQNMSMERYGVPDSLEFVRNGLCWGNFVKEHCNDFSLGVDCGSLENLKDPLPNGRIMHAGNSILLQDLNGDGKKDMLMGHVTCDNVARLVNTGTNRVASFTSFDINFPAKDPINFTIFPAVYAEDVDFDGKKDLLAAPNVYTNEGNLMDFRASAWYYHNAGTENLPEYVLRQKDFLQDQMIDVGENAAPSFFDIDGDGDQDMLVGTGGVRGATGFRGSLLLFRNVGTAQEPRFEWVNDEYLDFSKSIQLTQVKPQWADFDGDGVADLGFAGISFQGLEYRYLPNRAPQGAAVRVTMSEAVVVRLPAGVQASDSPYFYDTDQDGDLDLIVGKAQGNIEYYLNTGTVRQPVFDLQTESLAQVRSNFAGRFVSISVADMDLDGRPDLLTADQTGMVRIFHSGAWGQWTRRDSLLVGFGTNTLAPKLGAYLHATTADYSGDGKPDVAVGTYGGGVRLLRNILPVSITSVEPSPAATLVVYPNPARNYVQIRSRQEAFLDIFTSDGRLMKENLQLKSTTELSLEVSKWTPGLYIFRARYPDRQESHKVMVE</sequence>
<evidence type="ECO:0000313" key="5">
    <source>
        <dbReference type="Proteomes" id="UP000295706"/>
    </source>
</evidence>
<accession>A0A4R4K0M8</accession>
<dbReference type="InterPro" id="IPR026444">
    <property type="entry name" value="Secre_tail"/>
</dbReference>
<dbReference type="SUPFAM" id="SSF69318">
    <property type="entry name" value="Integrin alpha N-terminal domain"/>
    <property type="match status" value="2"/>
</dbReference>
<dbReference type="InterPro" id="IPR013517">
    <property type="entry name" value="FG-GAP"/>
</dbReference>
<gene>
    <name evidence="4" type="ORF">EZE20_21405</name>
</gene>
<organism evidence="4 5">
    <name type="scientific">Arundinibacter roseus</name>
    <dbReference type="NCBI Taxonomy" id="2070510"/>
    <lineage>
        <taxon>Bacteria</taxon>
        <taxon>Pseudomonadati</taxon>
        <taxon>Bacteroidota</taxon>
        <taxon>Cytophagia</taxon>
        <taxon>Cytophagales</taxon>
        <taxon>Spirosomataceae</taxon>
        <taxon>Arundinibacter</taxon>
    </lineage>
</organism>
<dbReference type="Pfam" id="PF13517">
    <property type="entry name" value="FG-GAP_3"/>
    <property type="match status" value="1"/>
</dbReference>
<dbReference type="NCBIfam" id="TIGR04183">
    <property type="entry name" value="Por_Secre_tail"/>
    <property type="match status" value="1"/>
</dbReference>
<name>A0A4R4K0M8_9BACT</name>
<feature type="signal peptide" evidence="2">
    <location>
        <begin position="1"/>
        <end position="23"/>
    </location>
</feature>
<keyword evidence="5" id="KW-1185">Reference proteome</keyword>
<evidence type="ECO:0000259" key="3">
    <source>
        <dbReference type="Pfam" id="PF18962"/>
    </source>
</evidence>
<reference evidence="4 5" key="1">
    <citation type="submission" date="2019-02" db="EMBL/GenBank/DDBJ databases">
        <title>Arundinibacter roseus gen. nov., sp. nov., a new member of the family Cytophagaceae.</title>
        <authorList>
            <person name="Szuroczki S."/>
            <person name="Khayer B."/>
            <person name="Sproer C."/>
            <person name="Toumi M."/>
            <person name="Szabo A."/>
            <person name="Felfoldi T."/>
            <person name="Schumann P."/>
            <person name="Toth E."/>
        </authorList>
    </citation>
    <scope>NUCLEOTIDE SEQUENCE [LARGE SCALE GENOMIC DNA]</scope>
    <source>
        <strain evidence="4 5">DMA-k-7a</strain>
    </source>
</reference>
<dbReference type="EMBL" id="SMJU01000018">
    <property type="protein sequence ID" value="TDB60032.1"/>
    <property type="molecule type" value="Genomic_DNA"/>
</dbReference>
<proteinExistence type="predicted"/>
<dbReference type="RefSeq" id="WP_132121594.1">
    <property type="nucleotide sequence ID" value="NZ_SMJU01000018.1"/>
</dbReference>
<protein>
    <submittedName>
        <fullName evidence="4">T9SS type A sorting domain-containing protein</fullName>
    </submittedName>
</protein>
<dbReference type="PANTHER" id="PTHR44103">
    <property type="entry name" value="PROPROTEIN CONVERTASE P"/>
    <property type="match status" value="1"/>
</dbReference>
<keyword evidence="1 2" id="KW-0732">Signal</keyword>
<dbReference type="Pfam" id="PF18962">
    <property type="entry name" value="Por_Secre_tail"/>
    <property type="match status" value="1"/>
</dbReference>
<dbReference type="AlphaFoldDB" id="A0A4R4K0M8"/>
<comment type="caution">
    <text evidence="4">The sequence shown here is derived from an EMBL/GenBank/DDBJ whole genome shotgun (WGS) entry which is preliminary data.</text>
</comment>
<feature type="domain" description="Secretion system C-terminal sorting" evidence="3">
    <location>
        <begin position="669"/>
        <end position="739"/>
    </location>
</feature>
<dbReference type="Proteomes" id="UP000295706">
    <property type="component" value="Unassembled WGS sequence"/>
</dbReference>
<evidence type="ECO:0000313" key="4">
    <source>
        <dbReference type="EMBL" id="TDB60032.1"/>
    </source>
</evidence>